<dbReference type="Gene3D" id="1.10.10.2520">
    <property type="entry name" value="Cell wall hydrolase SleB, domain 1"/>
    <property type="match status" value="1"/>
</dbReference>
<comment type="caution">
    <text evidence="4">The sequence shown here is derived from an EMBL/GenBank/DDBJ whole genome shotgun (WGS) entry which is preliminary data.</text>
</comment>
<evidence type="ECO:0000259" key="3">
    <source>
        <dbReference type="Pfam" id="PF07486"/>
    </source>
</evidence>
<accession>A0A6N9T414</accession>
<dbReference type="EMBL" id="JAAAMG010000014">
    <property type="protein sequence ID" value="NDW06113.1"/>
    <property type="molecule type" value="Genomic_DNA"/>
</dbReference>
<keyword evidence="5" id="KW-1185">Reference proteome</keyword>
<evidence type="ECO:0000313" key="5">
    <source>
        <dbReference type="Proteomes" id="UP000469011"/>
    </source>
</evidence>
<organism evidence="4 5">
    <name type="scientific">Jiella pacifica</name>
    <dbReference type="NCBI Taxonomy" id="2696469"/>
    <lineage>
        <taxon>Bacteria</taxon>
        <taxon>Pseudomonadati</taxon>
        <taxon>Pseudomonadota</taxon>
        <taxon>Alphaproteobacteria</taxon>
        <taxon>Hyphomicrobiales</taxon>
        <taxon>Aurantimonadaceae</taxon>
        <taxon>Jiella</taxon>
    </lineage>
</organism>
<proteinExistence type="predicted"/>
<feature type="region of interest" description="Disordered" evidence="1">
    <location>
        <begin position="189"/>
        <end position="310"/>
    </location>
</feature>
<dbReference type="RefSeq" id="WP_163464645.1">
    <property type="nucleotide sequence ID" value="NZ_JAAAMG010000014.1"/>
</dbReference>
<name>A0A6N9T414_9HYPH</name>
<feature type="chain" id="PRO_5026892991" description="Cell wall hydrolase SleB domain-containing protein" evidence="2">
    <location>
        <begin position="32"/>
        <end position="310"/>
    </location>
</feature>
<dbReference type="Proteomes" id="UP000469011">
    <property type="component" value="Unassembled WGS sequence"/>
</dbReference>
<evidence type="ECO:0000313" key="4">
    <source>
        <dbReference type="EMBL" id="NDW06113.1"/>
    </source>
</evidence>
<keyword evidence="2" id="KW-0732">Signal</keyword>
<protein>
    <recommendedName>
        <fullName evidence="3">Cell wall hydrolase SleB domain-containing protein</fullName>
    </recommendedName>
</protein>
<reference evidence="4 5" key="1">
    <citation type="submission" date="2020-01" db="EMBL/GenBank/DDBJ databases">
        <title>Jiella pacifica sp. nov.</title>
        <authorList>
            <person name="Xue Z."/>
            <person name="Zhu S."/>
            <person name="Chen J."/>
            <person name="Yang J."/>
        </authorList>
    </citation>
    <scope>NUCLEOTIDE SEQUENCE [LARGE SCALE GENOMIC DNA]</scope>
    <source>
        <strain evidence="4 5">40Bstr34</strain>
    </source>
</reference>
<evidence type="ECO:0000256" key="2">
    <source>
        <dbReference type="SAM" id="SignalP"/>
    </source>
</evidence>
<feature type="compositionally biased region" description="Polar residues" evidence="1">
    <location>
        <begin position="193"/>
        <end position="207"/>
    </location>
</feature>
<dbReference type="InterPro" id="IPR011105">
    <property type="entry name" value="Cell_wall_hydrolase_SleB"/>
</dbReference>
<dbReference type="InterPro" id="IPR042047">
    <property type="entry name" value="SleB_dom1"/>
</dbReference>
<feature type="compositionally biased region" description="Basic and acidic residues" evidence="1">
    <location>
        <begin position="241"/>
        <end position="258"/>
    </location>
</feature>
<feature type="compositionally biased region" description="Basic and acidic residues" evidence="1">
    <location>
        <begin position="301"/>
        <end position="310"/>
    </location>
</feature>
<gene>
    <name evidence="4" type="ORF">GTK09_16960</name>
</gene>
<dbReference type="AlphaFoldDB" id="A0A6N9T414"/>
<dbReference type="GO" id="GO:0016787">
    <property type="term" value="F:hydrolase activity"/>
    <property type="evidence" value="ECO:0007669"/>
    <property type="project" value="InterPro"/>
</dbReference>
<sequence>MNLKHAVTAFRRTVAALLVLPLAGCIGAPGADEAFDALAAKKDFGPAQECLARAMYFESNRSSEDGMLAVGTVVMNRVSSSDYPDDVCQVVGQPNQFAPGVMTREMRAGKELAMQVAYRVLDGERHKGVDKAKFFHTAGMNFPYRNMSYRLIAGGNAFYEKVSRRLDPEARIVSQAEVRQAQNAGGAIDLMRTASTRPQTSVGSSTAIGYAEPRPASGAPVPHGRPAEAAATATKSPFLDMFRDRQRSPAKGEERQGRVVEAAAAEAPAREGSASEDLPGVETKLGLADDHGAEVSATTAKETEAWLRRW</sequence>
<evidence type="ECO:0000256" key="1">
    <source>
        <dbReference type="SAM" id="MobiDB-lite"/>
    </source>
</evidence>
<feature type="domain" description="Cell wall hydrolase SleB" evidence="3">
    <location>
        <begin position="63"/>
        <end position="142"/>
    </location>
</feature>
<dbReference type="Pfam" id="PF07486">
    <property type="entry name" value="Hydrolase_2"/>
    <property type="match status" value="1"/>
</dbReference>
<feature type="compositionally biased region" description="Low complexity" evidence="1">
    <location>
        <begin position="259"/>
        <end position="276"/>
    </location>
</feature>
<feature type="signal peptide" evidence="2">
    <location>
        <begin position="1"/>
        <end position="31"/>
    </location>
</feature>